<organism evidence="2 3">
    <name type="scientific">Elysia crispata</name>
    <name type="common">lettuce slug</name>
    <dbReference type="NCBI Taxonomy" id="231223"/>
    <lineage>
        <taxon>Eukaryota</taxon>
        <taxon>Metazoa</taxon>
        <taxon>Spiralia</taxon>
        <taxon>Lophotrochozoa</taxon>
        <taxon>Mollusca</taxon>
        <taxon>Gastropoda</taxon>
        <taxon>Heterobranchia</taxon>
        <taxon>Euthyneura</taxon>
        <taxon>Panpulmonata</taxon>
        <taxon>Sacoglossa</taxon>
        <taxon>Placobranchoidea</taxon>
        <taxon>Plakobranchidae</taxon>
        <taxon>Elysia</taxon>
    </lineage>
</organism>
<accession>A0AAE1CLK0</accession>
<feature type="region of interest" description="Disordered" evidence="1">
    <location>
        <begin position="257"/>
        <end position="281"/>
    </location>
</feature>
<gene>
    <name evidence="2" type="ORF">RRG08_023608</name>
</gene>
<feature type="region of interest" description="Disordered" evidence="1">
    <location>
        <begin position="1"/>
        <end position="34"/>
    </location>
</feature>
<sequence length="451" mass="48734">MSESGTEPAPETKTPKGSIEKPPSDSGEGKRADCPENPPCTACTLFRCKTSSPLSSCGPCLFMPDKYNLSSIMRSSSPSCRPSSPLCSPRCLPSPLCATGRCPPSPLCATGRCPPSPLFTTSRCPPSPLCAPRCPPSPLSPSKCPSSPRFTLPPRCFRCCEVTNTPMRLPSSSFDSSASPPFKCDPCSFLKSDPCFSLKSDPCPRKCDPCSFKCDPCPPKTDPCPLKCGPCPAKCESGPNRYDPCCPCSDEKPPPKIATPPPSIDAPVTKNDTPPPTPPPEVVKEVKVDPCRMSPPPVHCCPSDVEIERPRYFKESITGSHTWKLHGVRIQYTNPRSPGTSVVRVGTPLKVELGVEVKACSCLSGDTITAFMWTPMKTMCNPCGTWKDLPLHLQPDKSTVDECGNKRFVYSSTLTPVESDTFRLTFNVKFGNHMIWANNYGDDNFVGVGPD</sequence>
<keyword evidence="3" id="KW-1185">Reference proteome</keyword>
<protein>
    <submittedName>
        <fullName evidence="2">Uncharacterized protein</fullName>
    </submittedName>
</protein>
<reference evidence="2" key="1">
    <citation type="journal article" date="2023" name="G3 (Bethesda)">
        <title>A reference genome for the long-term kleptoplast-retaining sea slug Elysia crispata morphotype clarki.</title>
        <authorList>
            <person name="Eastman K.E."/>
            <person name="Pendleton A.L."/>
            <person name="Shaikh M.A."/>
            <person name="Suttiyut T."/>
            <person name="Ogas R."/>
            <person name="Tomko P."/>
            <person name="Gavelis G."/>
            <person name="Widhalm J.R."/>
            <person name="Wisecaver J.H."/>
        </authorList>
    </citation>
    <scope>NUCLEOTIDE SEQUENCE</scope>
    <source>
        <strain evidence="2">ECLA1</strain>
    </source>
</reference>
<evidence type="ECO:0000313" key="2">
    <source>
        <dbReference type="EMBL" id="KAK3708197.1"/>
    </source>
</evidence>
<evidence type="ECO:0000313" key="3">
    <source>
        <dbReference type="Proteomes" id="UP001283361"/>
    </source>
</evidence>
<comment type="caution">
    <text evidence="2">The sequence shown here is derived from an EMBL/GenBank/DDBJ whole genome shotgun (WGS) entry which is preliminary data.</text>
</comment>
<feature type="compositionally biased region" description="Basic and acidic residues" evidence="1">
    <location>
        <begin position="18"/>
        <end position="34"/>
    </location>
</feature>
<dbReference type="Proteomes" id="UP001283361">
    <property type="component" value="Unassembled WGS sequence"/>
</dbReference>
<name>A0AAE1CLK0_9GAST</name>
<evidence type="ECO:0000256" key="1">
    <source>
        <dbReference type="SAM" id="MobiDB-lite"/>
    </source>
</evidence>
<proteinExistence type="predicted"/>
<dbReference type="AlphaFoldDB" id="A0AAE1CLK0"/>
<dbReference type="EMBL" id="JAWDGP010007701">
    <property type="protein sequence ID" value="KAK3708197.1"/>
    <property type="molecule type" value="Genomic_DNA"/>
</dbReference>